<accession>A0A829D2M2</accession>
<protein>
    <submittedName>
        <fullName evidence="1">Uncharacterized protein</fullName>
    </submittedName>
</protein>
<gene>
    <name evidence="1" type="ORF">LEP1GSC029_3380</name>
</gene>
<dbReference type="EMBL" id="AFJL02000087">
    <property type="protein sequence ID" value="EMY05323.1"/>
    <property type="molecule type" value="Genomic_DNA"/>
</dbReference>
<reference evidence="1 2" key="1">
    <citation type="submission" date="2013-02" db="EMBL/GenBank/DDBJ databases">
        <authorList>
            <person name="Harkins D.M."/>
            <person name="Durkin A.S."/>
            <person name="Brinkac L.M."/>
            <person name="Haft D.H."/>
            <person name="Selengut J.D."/>
            <person name="Sanka R."/>
            <person name="DePew J."/>
            <person name="Purushe J."/>
            <person name="Whelen A.C."/>
            <person name="Vinetz J.M."/>
            <person name="Sutton G.G."/>
            <person name="Nierman W.C."/>
            <person name="Fouts D.E."/>
        </authorList>
    </citation>
    <scope>NUCLEOTIDE SEQUENCE [LARGE SCALE GENOMIC DNA]</scope>
    <source>
        <strain evidence="1 2">2002000626</strain>
    </source>
</reference>
<proteinExistence type="predicted"/>
<dbReference type="AlphaFoldDB" id="A0A829D2M2"/>
<organism evidence="1 2">
    <name type="scientific">Leptospira interrogans str. 2002000626</name>
    <dbReference type="NCBI Taxonomy" id="996803"/>
    <lineage>
        <taxon>Bacteria</taxon>
        <taxon>Pseudomonadati</taxon>
        <taxon>Spirochaetota</taxon>
        <taxon>Spirochaetia</taxon>
        <taxon>Leptospirales</taxon>
        <taxon>Leptospiraceae</taxon>
        <taxon>Leptospira</taxon>
    </lineage>
</organism>
<sequence length="48" mass="5476">MLDLEQKEELIIEILVGCFEKYEHGPNTLDEVISEGSQLLLALFIKTI</sequence>
<comment type="caution">
    <text evidence="1">The sequence shown here is derived from an EMBL/GenBank/DDBJ whole genome shotgun (WGS) entry which is preliminary data.</text>
</comment>
<dbReference type="Proteomes" id="UP000012329">
    <property type="component" value="Unassembled WGS sequence"/>
</dbReference>
<name>A0A829D2M2_LEPIR</name>
<evidence type="ECO:0000313" key="2">
    <source>
        <dbReference type="Proteomes" id="UP000012329"/>
    </source>
</evidence>
<evidence type="ECO:0000313" key="1">
    <source>
        <dbReference type="EMBL" id="EMY05323.1"/>
    </source>
</evidence>